<evidence type="ECO:0000313" key="10">
    <source>
        <dbReference type="Proteomes" id="UP000008139"/>
    </source>
</evidence>
<feature type="binding site" evidence="7">
    <location>
        <position position="323"/>
    </location>
    <ligand>
        <name>Zn(2+)</name>
        <dbReference type="ChEBI" id="CHEBI:29105"/>
    </ligand>
</feature>
<dbReference type="Pfam" id="PF01979">
    <property type="entry name" value="Amidohydro_1"/>
    <property type="match status" value="1"/>
</dbReference>
<keyword evidence="7" id="KW-0963">Cytoplasm</keyword>
<dbReference type="UniPathway" id="UPA00379">
    <property type="reaction ID" value="UER00551"/>
</dbReference>
<keyword evidence="3 7" id="KW-0378">Hydrolase</keyword>
<evidence type="ECO:0000256" key="7">
    <source>
        <dbReference type="HAMAP-Rule" id="MF_00372"/>
    </source>
</evidence>
<dbReference type="HAMAP" id="MF_00372">
    <property type="entry name" value="HutI"/>
    <property type="match status" value="1"/>
</dbReference>
<dbReference type="HOGENOM" id="CLU_041647_0_1_7"/>
<evidence type="ECO:0000256" key="4">
    <source>
        <dbReference type="ARBA" id="ARBA00022808"/>
    </source>
</evidence>
<comment type="pathway">
    <text evidence="7">Amino-acid degradation; L-histidine degradation into L-glutamate; N-formimidoyl-L-glutamate from L-histidine: step 3/3.</text>
</comment>
<name>F2LUI3_HIPMA</name>
<dbReference type="GO" id="GO:0019556">
    <property type="term" value="P:L-histidine catabolic process to glutamate and formamide"/>
    <property type="evidence" value="ECO:0007669"/>
    <property type="project" value="UniProtKB-UniRule"/>
</dbReference>
<dbReference type="RefSeq" id="WP_013682599.1">
    <property type="nucleotide sequence ID" value="NC_015318.1"/>
</dbReference>
<evidence type="ECO:0000256" key="2">
    <source>
        <dbReference type="ARBA" id="ARBA00022723"/>
    </source>
</evidence>
<sequence length="416" mass="45905">MVDLLLIRGNIFTPIDDGKPKTLKRMDELASIEDGAIAVKDGVIVDIGKTDDLFKKHRDTKNIVDANFRAVLPGFVDPHTHALFVGTREKEFDMRLAGKSYMEILNAGGGILNSVKRLRSATIEQLRDELKKRIKTFFEYGTTTLEVKSGYGLDFENEIKMLTAIALTKKETPMDIAATFIGAHAIPEEFKDKKEEYVKLVVERMIPYIAEHKLAEFVDVFCEEGVYTPEETLRIIEAGLKHSLKAKIHADEIASIGCSELALKTKLSSCDHLLKIKESGIEALKQSGTMATLLPITAFSLKEEFADGRRLVDSGVGVALATDFNPGSSYSESMPFAITLAVLNMGLTPREAIVASTLNSAYVLGREKLVGSLEVGKQADFVLLKENSYLFIPYHAGVNPIYAVYKRGERVFSAGC</sequence>
<feature type="binding site" evidence="7">
    <location>
        <position position="88"/>
    </location>
    <ligand>
        <name>4-imidazolone-5-propanoate</name>
        <dbReference type="ChEBI" id="CHEBI:77893"/>
    </ligand>
</feature>
<accession>F2LUI3</accession>
<feature type="binding site" evidence="7">
    <location>
        <position position="328"/>
    </location>
    <ligand>
        <name>4-imidazolone-5-propanoate</name>
        <dbReference type="ChEBI" id="CHEBI:77893"/>
    </ligand>
</feature>
<feature type="binding site" evidence="7">
    <location>
        <position position="249"/>
    </location>
    <ligand>
        <name>Zn(2+)</name>
        <dbReference type="ChEBI" id="CHEBI:29105"/>
    </ligand>
</feature>
<reference evidence="9 10" key="1">
    <citation type="journal article" date="2011" name="Stand. Genomic Sci.">
        <title>Complete genome sequence of the thermophilic sulfur-reducer Hippea maritima type strain (MH(2)).</title>
        <authorList>
            <person name="Huntemann M."/>
            <person name="Lu M."/>
            <person name="Nolan M."/>
            <person name="Lapidus A."/>
            <person name="Lucas S."/>
            <person name="Hammon N."/>
            <person name="Deshpande S."/>
            <person name="Cheng J.F."/>
            <person name="Tapia R."/>
            <person name="Han C."/>
            <person name="Goodwin L."/>
            <person name="Pitluck S."/>
            <person name="Liolios K."/>
            <person name="Pagani I."/>
            <person name="Ivanova N."/>
            <person name="Ovchinikova G."/>
            <person name="Pati A."/>
            <person name="Chen A."/>
            <person name="Palaniappan K."/>
            <person name="Land M."/>
            <person name="Hauser L."/>
            <person name="Jeffries C.D."/>
            <person name="Detter J.C."/>
            <person name="Brambilla E.M."/>
            <person name="Rohde M."/>
            <person name="Spring S."/>
            <person name="Goker M."/>
            <person name="Woyke T."/>
            <person name="Bristow J."/>
            <person name="Eisen J.A."/>
            <person name="Markowitz V."/>
            <person name="Hugenholtz P."/>
            <person name="Kyrpides N.C."/>
            <person name="Klenk H.P."/>
            <person name="Mavromatis K."/>
        </authorList>
    </citation>
    <scope>NUCLEOTIDE SEQUENCE [LARGE SCALE GENOMIC DNA]</scope>
    <source>
        <strain evidence="10">ATCC 700847 / DSM 10411 / MH2</strain>
    </source>
</reference>
<dbReference type="EMBL" id="CP002606">
    <property type="protein sequence ID" value="AEA34573.1"/>
    <property type="molecule type" value="Genomic_DNA"/>
</dbReference>
<feature type="binding site" evidence="7">
    <location>
        <position position="325"/>
    </location>
    <ligand>
        <name>N-formimidoyl-L-glutamate</name>
        <dbReference type="ChEBI" id="CHEBI:58928"/>
    </ligand>
</feature>
<dbReference type="CDD" id="cd01296">
    <property type="entry name" value="Imidazolone-5PH"/>
    <property type="match status" value="1"/>
</dbReference>
<dbReference type="AlphaFoldDB" id="F2LUI3"/>
<feature type="binding site" evidence="7">
    <location>
        <position position="81"/>
    </location>
    <ligand>
        <name>Fe(3+)</name>
        <dbReference type="ChEBI" id="CHEBI:29034"/>
    </ligand>
</feature>
<feature type="binding site" evidence="7">
    <location>
        <position position="81"/>
    </location>
    <ligand>
        <name>Zn(2+)</name>
        <dbReference type="ChEBI" id="CHEBI:29105"/>
    </ligand>
</feature>
<dbReference type="InParanoid" id="F2LUI3"/>
<keyword evidence="5 7" id="KW-0862">Zinc</keyword>
<dbReference type="GO" id="GO:0005506">
    <property type="term" value="F:iron ion binding"/>
    <property type="evidence" value="ECO:0007669"/>
    <property type="project" value="UniProtKB-UniRule"/>
</dbReference>
<feature type="binding site" evidence="7">
    <location>
        <position position="323"/>
    </location>
    <ligand>
        <name>Fe(3+)</name>
        <dbReference type="ChEBI" id="CHEBI:29034"/>
    </ligand>
</feature>
<protein>
    <recommendedName>
        <fullName evidence="1 7">Imidazolonepropionase</fullName>
        <ecNumber evidence="1 7">3.5.2.7</ecNumber>
    </recommendedName>
    <alternativeName>
        <fullName evidence="7">Imidazolone-5-propionate hydrolase</fullName>
    </alternativeName>
</protein>
<feature type="binding site" evidence="7">
    <location>
        <position position="151"/>
    </location>
    <ligand>
        <name>4-imidazolone-5-propanoate</name>
        <dbReference type="ChEBI" id="CHEBI:77893"/>
    </ligand>
</feature>
<feature type="binding site" evidence="7">
    <location>
        <position position="249"/>
    </location>
    <ligand>
        <name>Fe(3+)</name>
        <dbReference type="ChEBI" id="CHEBI:29034"/>
    </ligand>
</feature>
<comment type="similarity">
    <text evidence="7">Belongs to the metallo-dependent hydrolases superfamily. HutI family.</text>
</comment>
<gene>
    <name evidence="7" type="primary">hutI</name>
    <name evidence="9" type="ordered locus">Hipma_1623</name>
</gene>
<dbReference type="FunFam" id="3.20.20.140:FF:000007">
    <property type="entry name" value="Imidazolonepropionase"/>
    <property type="match status" value="1"/>
</dbReference>
<evidence type="ECO:0000256" key="6">
    <source>
        <dbReference type="ARBA" id="ARBA00023004"/>
    </source>
</evidence>
<comment type="cofactor">
    <cofactor evidence="7">
        <name>Zn(2+)</name>
        <dbReference type="ChEBI" id="CHEBI:29105"/>
    </cofactor>
    <cofactor evidence="7">
        <name>Fe(3+)</name>
        <dbReference type="ChEBI" id="CHEBI:29034"/>
    </cofactor>
    <text evidence="7">Binds 1 zinc or iron ion per subunit.</text>
</comment>
<dbReference type="GO" id="GO:0008270">
    <property type="term" value="F:zinc ion binding"/>
    <property type="evidence" value="ECO:0007669"/>
    <property type="project" value="UniProtKB-UniRule"/>
</dbReference>
<feature type="binding site" evidence="7">
    <location>
        <position position="184"/>
    </location>
    <ligand>
        <name>4-imidazolone-5-propanoate</name>
        <dbReference type="ChEBI" id="CHEBI:77893"/>
    </ligand>
</feature>
<dbReference type="Proteomes" id="UP000008139">
    <property type="component" value="Chromosome"/>
</dbReference>
<evidence type="ECO:0000259" key="8">
    <source>
        <dbReference type="Pfam" id="PF01979"/>
    </source>
</evidence>
<dbReference type="InterPro" id="IPR006680">
    <property type="entry name" value="Amidohydro-rel"/>
</dbReference>
<keyword evidence="4 7" id="KW-0369">Histidine metabolism</keyword>
<feature type="binding site" evidence="7">
    <location>
        <position position="252"/>
    </location>
    <ligand>
        <name>4-imidazolone-5-propanoate</name>
        <dbReference type="ChEBI" id="CHEBI:77893"/>
    </ligand>
</feature>
<feature type="binding site" evidence="7">
    <location>
        <position position="79"/>
    </location>
    <ligand>
        <name>Zn(2+)</name>
        <dbReference type="ChEBI" id="CHEBI:29105"/>
    </ligand>
</feature>
<keyword evidence="6 7" id="KW-0408">Iron</keyword>
<evidence type="ECO:0000256" key="5">
    <source>
        <dbReference type="ARBA" id="ARBA00022833"/>
    </source>
</evidence>
<evidence type="ECO:0000313" key="9">
    <source>
        <dbReference type="EMBL" id="AEA34573.1"/>
    </source>
</evidence>
<dbReference type="EC" id="3.5.2.7" evidence="1 7"/>
<dbReference type="KEGG" id="hmr:Hipma_1623"/>
<dbReference type="GO" id="GO:0019557">
    <property type="term" value="P:L-histidine catabolic process to glutamate and formate"/>
    <property type="evidence" value="ECO:0007669"/>
    <property type="project" value="UniProtKB-UniPathway"/>
</dbReference>
<dbReference type="InterPro" id="IPR032466">
    <property type="entry name" value="Metal_Hydrolase"/>
</dbReference>
<keyword evidence="2 7" id="KW-0479">Metal-binding</keyword>
<comment type="function">
    <text evidence="7">Catalyzes the hydrolytic cleavage of the carbon-nitrogen bond in imidazolone-5-propanoate to yield N-formimidoyl-L-glutamate. It is the third step in the universal histidine degradation pathway.</text>
</comment>
<dbReference type="SUPFAM" id="SSF51338">
    <property type="entry name" value="Composite domain of metallo-dependent hydrolases"/>
    <property type="match status" value="1"/>
</dbReference>
<dbReference type="GO" id="GO:0050480">
    <property type="term" value="F:imidazolonepropionase activity"/>
    <property type="evidence" value="ECO:0007669"/>
    <property type="project" value="UniProtKB-UniRule"/>
</dbReference>
<dbReference type="PANTHER" id="PTHR42752">
    <property type="entry name" value="IMIDAZOLONEPROPIONASE"/>
    <property type="match status" value="1"/>
</dbReference>
<feature type="domain" description="Amidohydrolase-related" evidence="8">
    <location>
        <begin position="71"/>
        <end position="410"/>
    </location>
</feature>
<keyword evidence="10" id="KW-1185">Reference proteome</keyword>
<feature type="binding site" evidence="7">
    <location>
        <position position="151"/>
    </location>
    <ligand>
        <name>N-formimidoyl-L-glutamate</name>
        <dbReference type="ChEBI" id="CHEBI:58928"/>
    </ligand>
</feature>
<dbReference type="OrthoDB" id="9807210at2"/>
<feature type="binding site" evidence="7">
    <location>
        <position position="327"/>
    </location>
    <ligand>
        <name>N-formimidoyl-L-glutamate</name>
        <dbReference type="ChEBI" id="CHEBI:58928"/>
    </ligand>
</feature>
<dbReference type="SUPFAM" id="SSF51556">
    <property type="entry name" value="Metallo-dependent hydrolases"/>
    <property type="match status" value="1"/>
</dbReference>
<dbReference type="GO" id="GO:0005737">
    <property type="term" value="C:cytoplasm"/>
    <property type="evidence" value="ECO:0007669"/>
    <property type="project" value="UniProtKB-SubCell"/>
</dbReference>
<proteinExistence type="inferred from homology"/>
<reference evidence="10" key="2">
    <citation type="submission" date="2011-03" db="EMBL/GenBank/DDBJ databases">
        <title>The complete genome of Hippea maritima DSM 10411.</title>
        <authorList>
            <consortium name="US DOE Joint Genome Institute (JGI-PGF)"/>
            <person name="Lucas S."/>
            <person name="Copeland A."/>
            <person name="Lapidus A."/>
            <person name="Bruce D."/>
            <person name="Goodwin L."/>
            <person name="Pitluck S."/>
            <person name="Peters L."/>
            <person name="Kyrpides N."/>
            <person name="Mavromatis K."/>
            <person name="Pagani I."/>
            <person name="Ivanova N."/>
            <person name="Mikhailova N."/>
            <person name="Lu M."/>
            <person name="Detter J.C."/>
            <person name="Tapia R."/>
            <person name="Han C."/>
            <person name="Land M."/>
            <person name="Hauser L."/>
            <person name="Markowitz V."/>
            <person name="Cheng J.-F."/>
            <person name="Hugenholtz P."/>
            <person name="Woyke T."/>
            <person name="Wu D."/>
            <person name="Spring S."/>
            <person name="Schroeder M."/>
            <person name="Brambilla E."/>
            <person name="Klenk H.-P."/>
            <person name="Eisen J.A."/>
        </authorList>
    </citation>
    <scope>NUCLEOTIDE SEQUENCE [LARGE SCALE GENOMIC DNA]</scope>
    <source>
        <strain evidence="10">ATCC 700847 / DSM 10411 / MH2</strain>
    </source>
</reference>
<dbReference type="InterPro" id="IPR011059">
    <property type="entry name" value="Metal-dep_hydrolase_composite"/>
</dbReference>
<dbReference type="Gene3D" id="3.20.20.140">
    <property type="entry name" value="Metal-dependent hydrolases"/>
    <property type="match status" value="1"/>
</dbReference>
<dbReference type="NCBIfam" id="TIGR01224">
    <property type="entry name" value="hutI"/>
    <property type="match status" value="1"/>
</dbReference>
<dbReference type="InterPro" id="IPR005920">
    <property type="entry name" value="HutI"/>
</dbReference>
<organism evidence="9 10">
    <name type="scientific">Hippea maritima (strain ATCC 700847 / DSM 10411 / MH2)</name>
    <dbReference type="NCBI Taxonomy" id="760142"/>
    <lineage>
        <taxon>Bacteria</taxon>
        <taxon>Pseudomonadati</taxon>
        <taxon>Campylobacterota</taxon>
        <taxon>Desulfurellia</taxon>
        <taxon>Desulfurellales</taxon>
        <taxon>Hippeaceae</taxon>
        <taxon>Hippea</taxon>
    </lineage>
</organism>
<comment type="subcellular location">
    <subcellularLocation>
        <location evidence="7">Cytoplasm</location>
    </subcellularLocation>
</comment>
<feature type="binding site" evidence="7">
    <location>
        <position position="79"/>
    </location>
    <ligand>
        <name>Fe(3+)</name>
        <dbReference type="ChEBI" id="CHEBI:29034"/>
    </ligand>
</feature>
<dbReference type="eggNOG" id="COG1228">
    <property type="taxonomic scope" value="Bacteria"/>
</dbReference>
<evidence type="ECO:0000256" key="3">
    <source>
        <dbReference type="ARBA" id="ARBA00022801"/>
    </source>
</evidence>
<evidence type="ECO:0000256" key="1">
    <source>
        <dbReference type="ARBA" id="ARBA00012864"/>
    </source>
</evidence>
<comment type="catalytic activity">
    <reaction evidence="7">
        <text>4-imidazolone-5-propanoate + H2O = N-formimidoyl-L-glutamate</text>
        <dbReference type="Rhea" id="RHEA:23660"/>
        <dbReference type="ChEBI" id="CHEBI:15377"/>
        <dbReference type="ChEBI" id="CHEBI:58928"/>
        <dbReference type="ChEBI" id="CHEBI:77893"/>
        <dbReference type="EC" id="3.5.2.7"/>
    </reaction>
</comment>
<dbReference type="STRING" id="760142.Hipma_1623"/>
<dbReference type="PANTHER" id="PTHR42752:SF1">
    <property type="entry name" value="IMIDAZOLONEPROPIONASE-RELATED"/>
    <property type="match status" value="1"/>
</dbReference>
<dbReference type="Gene3D" id="2.30.40.10">
    <property type="entry name" value="Urease, subunit C, domain 1"/>
    <property type="match status" value="1"/>
</dbReference>